<name>A0A9P7FZ67_9AGAR</name>
<dbReference type="InterPro" id="IPR011050">
    <property type="entry name" value="Pectin_lyase_fold/virulence"/>
</dbReference>
<keyword evidence="2" id="KW-1185">Reference proteome</keyword>
<protein>
    <submittedName>
        <fullName evidence="1">Uncharacterized protein</fullName>
    </submittedName>
</protein>
<dbReference type="AlphaFoldDB" id="A0A9P7FZ67"/>
<dbReference type="InterPro" id="IPR012334">
    <property type="entry name" value="Pectin_lyas_fold"/>
</dbReference>
<accession>A0A9P7FZ67</accession>
<gene>
    <name evidence="1" type="ORF">DXG03_002249</name>
</gene>
<sequence>MAPRETEGQTTLQPSQRSLPRCANNFFIHVSLQFAGCKIIFFDAGTYIVSSTLTIPAGTQIVGEAWSVIAGSGAAFQDQANPQVVVKVGETNSQGVVEITDIIFATVGPGMVYASQKHLGYRVAHHLHLAAGAIVVEWNVKQPAGQSGGAGMWDSHI</sequence>
<reference evidence="1" key="2">
    <citation type="submission" date="2021-10" db="EMBL/GenBank/DDBJ databases">
        <title>Phylogenomics reveals ancestral predisposition of the termite-cultivated fungus Termitomyces towards a domesticated lifestyle.</title>
        <authorList>
            <person name="Auxier B."/>
            <person name="Grum-Grzhimaylo A."/>
            <person name="Cardenas M.E."/>
            <person name="Lodge J.D."/>
            <person name="Laessoe T."/>
            <person name="Pedersen O."/>
            <person name="Smith M.E."/>
            <person name="Kuyper T.W."/>
            <person name="Franco-Molano E.A."/>
            <person name="Baroni T.J."/>
            <person name="Aanen D.K."/>
        </authorList>
    </citation>
    <scope>NUCLEOTIDE SEQUENCE</scope>
    <source>
        <strain evidence="1">AP01</strain>
        <tissue evidence="1">Mycelium</tissue>
    </source>
</reference>
<feature type="non-terminal residue" evidence="1">
    <location>
        <position position="157"/>
    </location>
</feature>
<proteinExistence type="predicted"/>
<evidence type="ECO:0000313" key="2">
    <source>
        <dbReference type="Proteomes" id="UP000775547"/>
    </source>
</evidence>
<evidence type="ECO:0000313" key="1">
    <source>
        <dbReference type="EMBL" id="KAG5639950.1"/>
    </source>
</evidence>
<organism evidence="1 2">
    <name type="scientific">Asterophora parasitica</name>
    <dbReference type="NCBI Taxonomy" id="117018"/>
    <lineage>
        <taxon>Eukaryota</taxon>
        <taxon>Fungi</taxon>
        <taxon>Dikarya</taxon>
        <taxon>Basidiomycota</taxon>
        <taxon>Agaricomycotina</taxon>
        <taxon>Agaricomycetes</taxon>
        <taxon>Agaricomycetidae</taxon>
        <taxon>Agaricales</taxon>
        <taxon>Tricholomatineae</taxon>
        <taxon>Lyophyllaceae</taxon>
        <taxon>Asterophora</taxon>
    </lineage>
</organism>
<reference evidence="1" key="1">
    <citation type="submission" date="2020-07" db="EMBL/GenBank/DDBJ databases">
        <authorList>
            <person name="Nieuwenhuis M."/>
            <person name="Van De Peppel L.J.J."/>
        </authorList>
    </citation>
    <scope>NUCLEOTIDE SEQUENCE</scope>
    <source>
        <strain evidence="1">AP01</strain>
        <tissue evidence="1">Mycelium</tissue>
    </source>
</reference>
<dbReference type="Proteomes" id="UP000775547">
    <property type="component" value="Unassembled WGS sequence"/>
</dbReference>
<dbReference type="EMBL" id="JABCKV010001601">
    <property type="protein sequence ID" value="KAG5639950.1"/>
    <property type="molecule type" value="Genomic_DNA"/>
</dbReference>
<dbReference type="OrthoDB" id="1046782at2759"/>
<dbReference type="SUPFAM" id="SSF51126">
    <property type="entry name" value="Pectin lyase-like"/>
    <property type="match status" value="1"/>
</dbReference>
<dbReference type="Gene3D" id="2.160.20.10">
    <property type="entry name" value="Single-stranded right-handed beta-helix, Pectin lyase-like"/>
    <property type="match status" value="1"/>
</dbReference>
<comment type="caution">
    <text evidence="1">The sequence shown here is derived from an EMBL/GenBank/DDBJ whole genome shotgun (WGS) entry which is preliminary data.</text>
</comment>